<keyword evidence="4 6" id="KW-0964">Secreted</keyword>
<feature type="chain" id="PRO_5043107427" description="C-X-C motif chemokine" evidence="6">
    <location>
        <begin position="21"/>
        <end position="96"/>
    </location>
</feature>
<dbReference type="SMART" id="SM00199">
    <property type="entry name" value="SCY"/>
    <property type="match status" value="1"/>
</dbReference>
<dbReference type="AlphaFoldDB" id="A0AAV7VWE1"/>
<keyword evidence="3 6" id="KW-0202">Cytokine</keyword>
<protein>
    <recommendedName>
        <fullName evidence="6">C-X-C motif chemokine</fullName>
    </recommendedName>
</protein>
<evidence type="ECO:0000313" key="9">
    <source>
        <dbReference type="Proteomes" id="UP001066276"/>
    </source>
</evidence>
<organism evidence="8 9">
    <name type="scientific">Pleurodeles waltl</name>
    <name type="common">Iberian ribbed newt</name>
    <dbReference type="NCBI Taxonomy" id="8319"/>
    <lineage>
        <taxon>Eukaryota</taxon>
        <taxon>Metazoa</taxon>
        <taxon>Chordata</taxon>
        <taxon>Craniata</taxon>
        <taxon>Vertebrata</taxon>
        <taxon>Euteleostomi</taxon>
        <taxon>Amphibia</taxon>
        <taxon>Batrachia</taxon>
        <taxon>Caudata</taxon>
        <taxon>Salamandroidea</taxon>
        <taxon>Salamandridae</taxon>
        <taxon>Pleurodelinae</taxon>
        <taxon>Pleurodeles</taxon>
    </lineage>
</organism>
<evidence type="ECO:0000256" key="5">
    <source>
        <dbReference type="ARBA" id="ARBA00023157"/>
    </source>
</evidence>
<dbReference type="GO" id="GO:0006952">
    <property type="term" value="P:defense response"/>
    <property type="evidence" value="ECO:0007669"/>
    <property type="project" value="InterPro"/>
</dbReference>
<evidence type="ECO:0000256" key="4">
    <source>
        <dbReference type="ARBA" id="ARBA00022525"/>
    </source>
</evidence>
<comment type="similarity">
    <text evidence="2 6">Belongs to the intercrine alpha (chemokine CxC) family.</text>
</comment>
<keyword evidence="9" id="KW-1185">Reference proteome</keyword>
<feature type="domain" description="Chemokine interleukin-8-like" evidence="7">
    <location>
        <begin position="27"/>
        <end position="88"/>
    </location>
</feature>
<keyword evidence="6" id="KW-0732">Signal</keyword>
<evidence type="ECO:0000313" key="8">
    <source>
        <dbReference type="EMBL" id="KAJ1206015.1"/>
    </source>
</evidence>
<dbReference type="SUPFAM" id="SSF54117">
    <property type="entry name" value="Interleukin 8-like chemokines"/>
    <property type="match status" value="1"/>
</dbReference>
<gene>
    <name evidence="8" type="ORF">NDU88_001430</name>
</gene>
<dbReference type="PANTHER" id="PTHR12015:SF198">
    <property type="entry name" value="PLATELET BASIC PROTEIN"/>
    <property type="match status" value="1"/>
</dbReference>
<proteinExistence type="inferred from homology"/>
<dbReference type="PANTHER" id="PTHR12015">
    <property type="entry name" value="SMALL INDUCIBLE CYTOKINE A"/>
    <property type="match status" value="1"/>
</dbReference>
<feature type="signal peptide" evidence="6">
    <location>
        <begin position="1"/>
        <end position="20"/>
    </location>
</feature>
<dbReference type="CDD" id="cd00273">
    <property type="entry name" value="Chemokine_CXC"/>
    <property type="match status" value="1"/>
</dbReference>
<name>A0AAV7VWE1_PLEWA</name>
<evidence type="ECO:0000256" key="6">
    <source>
        <dbReference type="RuleBase" id="RU361149"/>
    </source>
</evidence>
<reference evidence="8" key="1">
    <citation type="journal article" date="2022" name="bioRxiv">
        <title>Sequencing and chromosome-scale assembly of the giantPleurodeles waltlgenome.</title>
        <authorList>
            <person name="Brown T."/>
            <person name="Elewa A."/>
            <person name="Iarovenko S."/>
            <person name="Subramanian E."/>
            <person name="Araus A.J."/>
            <person name="Petzold A."/>
            <person name="Susuki M."/>
            <person name="Suzuki K.-i.T."/>
            <person name="Hayashi T."/>
            <person name="Toyoda A."/>
            <person name="Oliveira C."/>
            <person name="Osipova E."/>
            <person name="Leigh N.D."/>
            <person name="Simon A."/>
            <person name="Yun M.H."/>
        </authorList>
    </citation>
    <scope>NUCLEOTIDE SEQUENCE</scope>
    <source>
        <strain evidence="8">20211129_DDA</strain>
        <tissue evidence="8">Liver</tissue>
    </source>
</reference>
<dbReference type="Proteomes" id="UP001066276">
    <property type="component" value="Chromosome 1_2"/>
</dbReference>
<dbReference type="InterPro" id="IPR018048">
    <property type="entry name" value="Chemokine_CXC_CS"/>
</dbReference>
<evidence type="ECO:0000256" key="2">
    <source>
        <dbReference type="ARBA" id="ARBA00010665"/>
    </source>
</evidence>
<dbReference type="GO" id="GO:0005615">
    <property type="term" value="C:extracellular space"/>
    <property type="evidence" value="ECO:0007669"/>
    <property type="project" value="UniProtKB-UniRule"/>
</dbReference>
<comment type="caution">
    <text evidence="8">The sequence shown here is derived from an EMBL/GenBank/DDBJ whole genome shotgun (WGS) entry which is preliminary data.</text>
</comment>
<evidence type="ECO:0000259" key="7">
    <source>
        <dbReference type="SMART" id="SM00199"/>
    </source>
</evidence>
<dbReference type="InterPro" id="IPR039809">
    <property type="entry name" value="Chemokine_b/g/d"/>
</dbReference>
<accession>A0AAV7VWE1</accession>
<keyword evidence="5" id="KW-1015">Disulfide bond</keyword>
<keyword evidence="6" id="KW-0145">Chemotaxis</keyword>
<dbReference type="EMBL" id="JANPWB010000002">
    <property type="protein sequence ID" value="KAJ1206015.1"/>
    <property type="molecule type" value="Genomic_DNA"/>
</dbReference>
<sequence length="96" mass="10513">MNSSMAILLLLGAAAALSRGATINRAELRCRCINTESKPFSNKQIANIELIPHGPHCVKVEIIATLKSGTLICLDPEAKWVKRIIHSMLHRSSNPK</sequence>
<evidence type="ECO:0000256" key="1">
    <source>
        <dbReference type="ARBA" id="ARBA00004613"/>
    </source>
</evidence>
<dbReference type="InterPro" id="IPR036048">
    <property type="entry name" value="Interleukin_8-like_sf"/>
</dbReference>
<dbReference type="InterPro" id="IPR001811">
    <property type="entry name" value="Chemokine_IL8-like_dom"/>
</dbReference>
<comment type="subcellular location">
    <subcellularLocation>
        <location evidence="1 6">Secreted</location>
    </subcellularLocation>
</comment>
<dbReference type="PRINTS" id="PR00436">
    <property type="entry name" value="INTERLEUKIN8"/>
</dbReference>
<dbReference type="GO" id="GO:0006955">
    <property type="term" value="P:immune response"/>
    <property type="evidence" value="ECO:0007669"/>
    <property type="project" value="InterPro"/>
</dbReference>
<dbReference type="PROSITE" id="PS00471">
    <property type="entry name" value="SMALL_CYTOKINES_CXC"/>
    <property type="match status" value="1"/>
</dbReference>
<dbReference type="InterPro" id="IPR001089">
    <property type="entry name" value="Chemokine_CXC"/>
</dbReference>
<dbReference type="Pfam" id="PF00048">
    <property type="entry name" value="IL8"/>
    <property type="match status" value="1"/>
</dbReference>
<evidence type="ECO:0000256" key="3">
    <source>
        <dbReference type="ARBA" id="ARBA00022514"/>
    </source>
</evidence>
<dbReference type="GO" id="GO:0008009">
    <property type="term" value="F:chemokine activity"/>
    <property type="evidence" value="ECO:0007669"/>
    <property type="project" value="InterPro"/>
</dbReference>
<dbReference type="Gene3D" id="2.40.50.40">
    <property type="match status" value="1"/>
</dbReference>
<dbReference type="InterPro" id="IPR033899">
    <property type="entry name" value="CXC_Chemokine_domain"/>
</dbReference>
<dbReference type="FunFam" id="2.40.50.40:FF:000004">
    <property type="entry name" value="C-X-C motif chemokine"/>
    <property type="match status" value="1"/>
</dbReference>
<dbReference type="PRINTS" id="PR00437">
    <property type="entry name" value="SMALLCYTKCXC"/>
</dbReference>